<feature type="region of interest" description="Disordered" evidence="1">
    <location>
        <begin position="222"/>
        <end position="280"/>
    </location>
</feature>
<dbReference type="Proteomes" id="UP001056012">
    <property type="component" value="Chromosome 7"/>
</dbReference>
<dbReference type="OrthoDB" id="5958943at2759"/>
<dbReference type="GO" id="GO:0008270">
    <property type="term" value="F:zinc ion binding"/>
    <property type="evidence" value="ECO:0007669"/>
    <property type="project" value="InterPro"/>
</dbReference>
<feature type="compositionally biased region" description="Polar residues" evidence="1">
    <location>
        <begin position="225"/>
        <end position="235"/>
    </location>
</feature>
<evidence type="ECO:0008006" key="4">
    <source>
        <dbReference type="Google" id="ProtNLM"/>
    </source>
</evidence>
<sequence>MNFVDVQPKSFLDYAWTSPSPTVATAPKPSKTSRKQNRCCDQCRKGKRACDAAILEDTLLETSKTGSSPTVFHYSDVYGPLASCSNCEKTKKACTFEWLRSQRVLQASQPQMTNAPLPKRRRTRSSSTSKAQKADTSCPSSAKTIRTDPAISNCDENHFNTTPPELGVTFGDFACGTSMFAVDPAANFFGGTVSNAESEENEILLEQLAVLSEEDSNLLVCDSGKGSSLRTSSVISDKPDDSPKTEHEANEVAETNSMNNIAPIVGGNRKRRRRSFSATPPYGAPPYPAILNGSNIFSSSGNAYLSENLLRIYHDSFENALACWVTERTCPYSARSNDLLSTNARPDWKSIYHRVIRLDRLAMTIRGRRLTQIEDQAASKALDLAVLAFASQWAQSGQRGRTRYPFHSTATNGDGGVFEGQGEDHRSTGLEFDRTLQITAWHNARNALQKASEIESFRVVLAQMIFALTQKPAEAIMTPMTALDNVNTPEAMSSTNSTEYIQASPTISIDTDMDECTDLMSRLDLAIEADGPPLHLESGLRLIHSLRSRMTVCRQKRPSKPEPTYHGQQRHVPKLRLEEADRATVDLLFWLGVTFDTLSAAMHKRPLVVSDEDSDVVLNESMQTYSTADAKTPSASKPANSGLWDGYLFTRQQDSRREPTRWPCSFDQAATALCDAAPVKVLLFRRVCRIQTLLTRNTRGVRVEEAVHAALDVCNHWDALYAPFVRDCIQHHKSLPPRIQSWYVCVTGHWHLATLLLADLLEVVDESELGLKDATEHRNSIGFIARFRENNCRVLSDLANCACPQNDPSLPQPRELNFATIEGALLTDPWTAVLIRAFAKAGVLLLESETLLPSEMDQEDAFRRADDCIKALWFLGKKSDMALSAARILGDALKQRRKSAQDRISDMTAFLASQPWHDLDGLNGAFDVDCEL</sequence>
<organism evidence="2 3">
    <name type="scientific">Curvularia clavata</name>
    <dbReference type="NCBI Taxonomy" id="95742"/>
    <lineage>
        <taxon>Eukaryota</taxon>
        <taxon>Fungi</taxon>
        <taxon>Dikarya</taxon>
        <taxon>Ascomycota</taxon>
        <taxon>Pezizomycotina</taxon>
        <taxon>Dothideomycetes</taxon>
        <taxon>Pleosporomycetidae</taxon>
        <taxon>Pleosporales</taxon>
        <taxon>Pleosporineae</taxon>
        <taxon>Pleosporaceae</taxon>
        <taxon>Curvularia</taxon>
    </lineage>
</organism>
<keyword evidence="3" id="KW-1185">Reference proteome</keyword>
<dbReference type="VEuPathDB" id="FungiDB:yc1106_09323"/>
<protein>
    <recommendedName>
        <fullName evidence="4">Zn(2)-C6 fungal-type domain-containing protein</fullName>
    </recommendedName>
</protein>
<gene>
    <name evidence="2" type="ORF">yc1106_09323</name>
</gene>
<dbReference type="InterPro" id="IPR036864">
    <property type="entry name" value="Zn2-C6_fun-type_DNA-bd_sf"/>
</dbReference>
<dbReference type="GO" id="GO:0000981">
    <property type="term" value="F:DNA-binding transcription factor activity, RNA polymerase II-specific"/>
    <property type="evidence" value="ECO:0007669"/>
    <property type="project" value="InterPro"/>
</dbReference>
<feature type="compositionally biased region" description="Polar residues" evidence="1">
    <location>
        <begin position="130"/>
        <end position="144"/>
    </location>
</feature>
<name>A0A9Q8ZG54_CURCL</name>
<reference evidence="2" key="1">
    <citation type="submission" date="2021-12" db="EMBL/GenBank/DDBJ databases">
        <title>Curvularia clavata genome.</title>
        <authorList>
            <person name="Cao Y."/>
        </authorList>
    </citation>
    <scope>NUCLEOTIDE SEQUENCE</scope>
    <source>
        <strain evidence="2">Yc1106</strain>
    </source>
</reference>
<dbReference type="Gene3D" id="4.10.240.10">
    <property type="entry name" value="Zn(2)-C6 fungal-type DNA-binding domain"/>
    <property type="match status" value="1"/>
</dbReference>
<feature type="region of interest" description="Disordered" evidence="1">
    <location>
        <begin position="107"/>
        <end position="144"/>
    </location>
</feature>
<evidence type="ECO:0000313" key="3">
    <source>
        <dbReference type="Proteomes" id="UP001056012"/>
    </source>
</evidence>
<evidence type="ECO:0000313" key="2">
    <source>
        <dbReference type="EMBL" id="USP82049.1"/>
    </source>
</evidence>
<evidence type="ECO:0000256" key="1">
    <source>
        <dbReference type="SAM" id="MobiDB-lite"/>
    </source>
</evidence>
<proteinExistence type="predicted"/>
<accession>A0A9Q8ZG54</accession>
<dbReference type="EMBL" id="CP089280">
    <property type="protein sequence ID" value="USP82049.1"/>
    <property type="molecule type" value="Genomic_DNA"/>
</dbReference>
<dbReference type="AlphaFoldDB" id="A0A9Q8ZG54"/>
<feature type="compositionally biased region" description="Basic and acidic residues" evidence="1">
    <location>
        <begin position="237"/>
        <end position="250"/>
    </location>
</feature>